<evidence type="ECO:0000256" key="2">
    <source>
        <dbReference type="SAM" id="SignalP"/>
    </source>
</evidence>
<dbReference type="Proteomes" id="UP001176941">
    <property type="component" value="Chromosome 30"/>
</dbReference>
<organism evidence="3 4">
    <name type="scientific">Rangifer tarandus platyrhynchus</name>
    <name type="common">Svalbard reindeer</name>
    <dbReference type="NCBI Taxonomy" id="3082113"/>
    <lineage>
        <taxon>Eukaryota</taxon>
        <taxon>Metazoa</taxon>
        <taxon>Chordata</taxon>
        <taxon>Craniata</taxon>
        <taxon>Vertebrata</taxon>
        <taxon>Euteleostomi</taxon>
        <taxon>Mammalia</taxon>
        <taxon>Eutheria</taxon>
        <taxon>Laurasiatheria</taxon>
        <taxon>Artiodactyla</taxon>
        <taxon>Ruminantia</taxon>
        <taxon>Pecora</taxon>
        <taxon>Cervidae</taxon>
        <taxon>Odocoileinae</taxon>
        <taxon>Rangifer</taxon>
    </lineage>
</organism>
<feature type="signal peptide" evidence="2">
    <location>
        <begin position="1"/>
        <end position="21"/>
    </location>
</feature>
<evidence type="ECO:0000313" key="3">
    <source>
        <dbReference type="EMBL" id="CAI9171239.1"/>
    </source>
</evidence>
<evidence type="ECO:0000313" key="4">
    <source>
        <dbReference type="Proteomes" id="UP001176941"/>
    </source>
</evidence>
<proteinExistence type="predicted"/>
<sequence length="211" mass="23760">MSRSQWALGAWVSLLEDGALGEVSPAPAFDSITIFTPESHSAQSTVVALNKISYPQHLHSSRGGNSNKQKTRKKQVLKSADSDELPAKGKQRVQERPLVLWELVLRRKPIGGWGGMVNVSNLRNQIKENLPKPWLCIQAVTVEFSSKYHQEKQQWNPEQSRAVKVDFQPSPVQLLVLSAKFKGKLLLQRKQLGNTRLAEELLHTYAFEQIS</sequence>
<protein>
    <submittedName>
        <fullName evidence="3">Uncharacterized protein</fullName>
    </submittedName>
</protein>
<reference evidence="3" key="1">
    <citation type="submission" date="2023-04" db="EMBL/GenBank/DDBJ databases">
        <authorList>
            <consortium name="ELIXIR-Norway"/>
        </authorList>
    </citation>
    <scope>NUCLEOTIDE SEQUENCE [LARGE SCALE GENOMIC DNA]</scope>
</reference>
<feature type="region of interest" description="Disordered" evidence="1">
    <location>
        <begin position="57"/>
        <end position="90"/>
    </location>
</feature>
<gene>
    <name evidence="3" type="ORF">MRATA1EN1_LOCUS20201</name>
</gene>
<dbReference type="EMBL" id="OX459966">
    <property type="protein sequence ID" value="CAI9171239.1"/>
    <property type="molecule type" value="Genomic_DNA"/>
</dbReference>
<feature type="chain" id="PRO_5046884967" evidence="2">
    <location>
        <begin position="22"/>
        <end position="211"/>
    </location>
</feature>
<name>A0ABN8ZHC3_RANTA</name>
<evidence type="ECO:0000256" key="1">
    <source>
        <dbReference type="SAM" id="MobiDB-lite"/>
    </source>
</evidence>
<accession>A0ABN8ZHC3</accession>
<keyword evidence="2" id="KW-0732">Signal</keyword>
<keyword evidence="4" id="KW-1185">Reference proteome</keyword>